<organism evidence="1 2">
    <name type="scientific">Trifolium pratense</name>
    <name type="common">Red clover</name>
    <dbReference type="NCBI Taxonomy" id="57577"/>
    <lineage>
        <taxon>Eukaryota</taxon>
        <taxon>Viridiplantae</taxon>
        <taxon>Streptophyta</taxon>
        <taxon>Embryophyta</taxon>
        <taxon>Tracheophyta</taxon>
        <taxon>Spermatophyta</taxon>
        <taxon>Magnoliopsida</taxon>
        <taxon>eudicotyledons</taxon>
        <taxon>Gunneridae</taxon>
        <taxon>Pentapetalae</taxon>
        <taxon>rosids</taxon>
        <taxon>fabids</taxon>
        <taxon>Fabales</taxon>
        <taxon>Fabaceae</taxon>
        <taxon>Papilionoideae</taxon>
        <taxon>50 kb inversion clade</taxon>
        <taxon>NPAAA clade</taxon>
        <taxon>Hologalegina</taxon>
        <taxon>IRL clade</taxon>
        <taxon>Trifolieae</taxon>
        <taxon>Trifolium</taxon>
    </lineage>
</organism>
<accession>A0ACB0KQN3</accession>
<reference evidence="1" key="1">
    <citation type="submission" date="2023-10" db="EMBL/GenBank/DDBJ databases">
        <authorList>
            <person name="Rodriguez Cubillos JULIANA M."/>
            <person name="De Vega J."/>
        </authorList>
    </citation>
    <scope>NUCLEOTIDE SEQUENCE</scope>
</reference>
<evidence type="ECO:0000313" key="1">
    <source>
        <dbReference type="EMBL" id="CAJ2659505.1"/>
    </source>
</evidence>
<proteinExistence type="predicted"/>
<comment type="caution">
    <text evidence="1">The sequence shown here is derived from an EMBL/GenBank/DDBJ whole genome shotgun (WGS) entry which is preliminary data.</text>
</comment>
<protein>
    <submittedName>
        <fullName evidence="1">Uncharacterized protein</fullName>
    </submittedName>
</protein>
<sequence>MSNKFTNIATFSLVLWLFMAITTLAQSEDEIVLDTKGHPIDSRNKYYIKPAITDSGGVFTLINRNGSCPLYVGQENTDLDDGLPVIFTPFAKQDRGVKVNSDFKVRFSASSICVQSTEWKVGDRDSKSGRRVVITGSDGGYGSYFRIVNTQFNGVYNIEFCPTEACPLCRFDCGTIGRFVENGKILLALDGTALPVVFQRSFVCKDNPTKSADI</sequence>
<keyword evidence="2" id="KW-1185">Reference proteome</keyword>
<evidence type="ECO:0000313" key="2">
    <source>
        <dbReference type="Proteomes" id="UP001177021"/>
    </source>
</evidence>
<dbReference type="Proteomes" id="UP001177021">
    <property type="component" value="Unassembled WGS sequence"/>
</dbReference>
<dbReference type="EMBL" id="CASHSV030000311">
    <property type="protein sequence ID" value="CAJ2659505.1"/>
    <property type="molecule type" value="Genomic_DNA"/>
</dbReference>
<name>A0ACB0KQN3_TRIPR</name>
<gene>
    <name evidence="1" type="ORF">MILVUS5_LOCUS25670</name>
</gene>